<dbReference type="EMBL" id="QGHD01000022">
    <property type="protein sequence ID" value="PWK94227.1"/>
    <property type="molecule type" value="Genomic_DNA"/>
</dbReference>
<dbReference type="RefSeq" id="WP_109587623.1">
    <property type="nucleotide sequence ID" value="NZ_QGHD01000022.1"/>
</dbReference>
<evidence type="ECO:0000256" key="2">
    <source>
        <dbReference type="ARBA" id="ARBA00022491"/>
    </source>
</evidence>
<organism evidence="7 8">
    <name type="scientific">Hallerella porci</name>
    <dbReference type="NCBI Taxonomy" id="1945871"/>
    <lineage>
        <taxon>Bacteria</taxon>
        <taxon>Pseudomonadati</taxon>
        <taxon>Fibrobacterota</taxon>
        <taxon>Fibrobacteria</taxon>
        <taxon>Fibrobacterales</taxon>
        <taxon>Fibrobacteraceae</taxon>
        <taxon>Hallerella</taxon>
    </lineage>
</organism>
<name>A0ABX5LMZ8_9BACT</name>
<dbReference type="Proteomes" id="UP000245523">
    <property type="component" value="Unassembled WGS sequence"/>
</dbReference>
<comment type="similarity">
    <text evidence="1">Belongs to the Fur family.</text>
</comment>
<evidence type="ECO:0000256" key="5">
    <source>
        <dbReference type="ARBA" id="ARBA00023125"/>
    </source>
</evidence>
<evidence type="ECO:0000313" key="8">
    <source>
        <dbReference type="Proteomes" id="UP000245523"/>
    </source>
</evidence>
<evidence type="ECO:0000256" key="3">
    <source>
        <dbReference type="ARBA" id="ARBA00022833"/>
    </source>
</evidence>
<dbReference type="PANTHER" id="PTHR33202">
    <property type="entry name" value="ZINC UPTAKE REGULATION PROTEIN"/>
    <property type="match status" value="1"/>
</dbReference>
<keyword evidence="4" id="KW-0805">Transcription regulation</keyword>
<gene>
    <name evidence="7" type="ORF">B0H50_1222</name>
</gene>
<evidence type="ECO:0000256" key="1">
    <source>
        <dbReference type="ARBA" id="ARBA00007957"/>
    </source>
</evidence>
<dbReference type="InterPro" id="IPR043135">
    <property type="entry name" value="Fur_C"/>
</dbReference>
<dbReference type="InterPro" id="IPR036390">
    <property type="entry name" value="WH_DNA-bd_sf"/>
</dbReference>
<keyword evidence="8" id="KW-1185">Reference proteome</keyword>
<comment type="caution">
    <text evidence="7">The sequence shown here is derived from an EMBL/GenBank/DDBJ whole genome shotgun (WGS) entry which is preliminary data.</text>
</comment>
<evidence type="ECO:0000256" key="6">
    <source>
        <dbReference type="ARBA" id="ARBA00023163"/>
    </source>
</evidence>
<accession>A0ABX5LMZ8</accession>
<dbReference type="Gene3D" id="3.30.1490.190">
    <property type="match status" value="1"/>
</dbReference>
<evidence type="ECO:0000256" key="4">
    <source>
        <dbReference type="ARBA" id="ARBA00023015"/>
    </source>
</evidence>
<dbReference type="PANTHER" id="PTHR33202:SF8">
    <property type="entry name" value="PEROXIDE-RESPONSIVE REPRESSOR PERR"/>
    <property type="match status" value="1"/>
</dbReference>
<dbReference type="Gene3D" id="1.10.10.10">
    <property type="entry name" value="Winged helix-like DNA-binding domain superfamily/Winged helix DNA-binding domain"/>
    <property type="match status" value="1"/>
</dbReference>
<dbReference type="CDD" id="cd07153">
    <property type="entry name" value="Fur_like"/>
    <property type="match status" value="1"/>
</dbReference>
<evidence type="ECO:0000313" key="7">
    <source>
        <dbReference type="EMBL" id="PWK94227.1"/>
    </source>
</evidence>
<reference evidence="7 8" key="1">
    <citation type="submission" date="2018-05" db="EMBL/GenBank/DDBJ databases">
        <title>Animal gut microbial communities from fecal samples from Wisconsin, USA.</title>
        <authorList>
            <person name="Neumann A."/>
        </authorList>
    </citation>
    <scope>NUCLEOTIDE SEQUENCE [LARGE SCALE GENOMIC DNA]</scope>
    <source>
        <strain evidence="7 8">UWS4</strain>
    </source>
</reference>
<dbReference type="Pfam" id="PF01475">
    <property type="entry name" value="FUR"/>
    <property type="match status" value="1"/>
</dbReference>
<protein>
    <submittedName>
        <fullName evidence="7">Fur family ferric uptake transcriptional regulator/Fur family peroxide stress response transcriptional regulator</fullName>
    </submittedName>
</protein>
<keyword evidence="6" id="KW-0804">Transcription</keyword>
<keyword evidence="2" id="KW-0678">Repressor</keyword>
<keyword evidence="3" id="KW-0862">Zinc</keyword>
<proteinExistence type="inferred from homology"/>
<dbReference type="InterPro" id="IPR036388">
    <property type="entry name" value="WH-like_DNA-bd_sf"/>
</dbReference>
<dbReference type="InterPro" id="IPR002481">
    <property type="entry name" value="FUR"/>
</dbReference>
<sequence length="135" mass="15583">MTPSESLREKNIRPSIQRVSILNYLLEKKNHPTVDTIYEDLHPAIPTLSRTTVYNTLQMFKEYDLVSTLDFGDGSLHYDAETHPHIHFRCRICHAIYDVFVAPADIQKHLEKDAILEESQFYAFGVCAKCAKNSR</sequence>
<keyword evidence="5" id="KW-0238">DNA-binding</keyword>
<dbReference type="SUPFAM" id="SSF46785">
    <property type="entry name" value="Winged helix' DNA-binding domain"/>
    <property type="match status" value="1"/>
</dbReference>